<dbReference type="Proteomes" id="UP000431744">
    <property type="component" value="Unassembled WGS sequence"/>
</dbReference>
<dbReference type="GO" id="GO:0007155">
    <property type="term" value="P:cell adhesion"/>
    <property type="evidence" value="ECO:0007669"/>
    <property type="project" value="InterPro"/>
</dbReference>
<evidence type="ECO:0000256" key="3">
    <source>
        <dbReference type="ARBA" id="ARBA00022525"/>
    </source>
</evidence>
<evidence type="ECO:0000256" key="2">
    <source>
        <dbReference type="ARBA" id="ARBA00022512"/>
    </source>
</evidence>
<dbReference type="OrthoDB" id="3257943at2"/>
<dbReference type="InterPro" id="IPR011252">
    <property type="entry name" value="Fibrogen-bd_dom1"/>
</dbReference>
<protein>
    <recommendedName>
        <fullName evidence="8">DUF5979 domain-containing protein</fullName>
    </recommendedName>
</protein>
<dbReference type="Gene3D" id="2.60.40.1280">
    <property type="match status" value="1"/>
</dbReference>
<keyword evidence="10" id="KW-1185">Reference proteome</keyword>
<feature type="chain" id="PRO_5026031439" description="DUF5979 domain-containing protein" evidence="7">
    <location>
        <begin position="28"/>
        <end position="1385"/>
    </location>
</feature>
<dbReference type="InterPro" id="IPR008966">
    <property type="entry name" value="Adhesion_dom_sf"/>
</dbReference>
<evidence type="ECO:0000256" key="6">
    <source>
        <dbReference type="SAM" id="Phobius"/>
    </source>
</evidence>
<dbReference type="Pfam" id="PF19407">
    <property type="entry name" value="DUF5979"/>
    <property type="match status" value="5"/>
</dbReference>
<sequence length="1385" mass="142533">MKGLLAIVGALGVAVTGVTAFPSAAEAAPNPGIVISDVTLATSDGGQATVGDTLTVSGAWDATAADPQPGDVFTIGLPPELGFEQAVPFNLDGPTLDGDVVTWATCLTDPGAGIANCTLTEHVATYPLEVGGTFEFEVVAEEATDATSVIFDLNGTETPVELPGGGGIDDGVVVPHEWNKSGVLNGNKWSMTWTINLPGAALAGHGVVNVFDDLSDNHRLCDPVSLRVETVRGDAVVDVTQISTLTTSGLPDPKYDFGLALTAPEGGFDPNVTYRITYTTCTPDEQIDPKGTEYTNEATVDIFPETSGVIGVTQDWNISADVAKSGSVLGGADRNGVIRWTVTVAGDHLAGKNGFDLSEALTGAHAVCADTIDGIRVHERYGPSNAKQTEITGKLSITETSASTDAFAARVDVVDPSFAFKPSNYQYLIQYRTCGTIDGLPEGGTEFGNSVNVDGEIATSTPKAPGRTDQKTGGINTAAVTLDGVEHLPQTTMNWNITVPGERLDELAGDLTVTDTLSGAHQVCEAGDSGDVVDRLGLRVQARDQIQNGGLATVDLSDGVTASLDGETITISIPRPTLPVPGGGEQAGFSKEYQYVISYTTCTTSGGMDAPGTAYGNSATVEGKTYEHSVTQSNRGSGTGQGVARGSFAIEKGLADTAGAGFVPDDATFTVHVKEIDPNGSVQLEYDLQVPLNGDAVSGLNSRGTGWTVELSEPNLPSVPGVTWGAPAFAASPGVTPSADGTTAIVALDPKSNVAVSLENSALLGSVQVEKVIQGGAAALVGPDTEFAMTARIDVSPLGASFPAQPDRAFTVKAGEPYTLTDLPIGAIVTVTETLPADDDLFTWSPAVVSPERIEVLADHASEPGIFTVTNTVERSVGTFTLVKQVEGEQAGNPAVPADVTVTATWTDAEGTAQEKVLTVPTDGTPVPFGESLLVGTEVTLTETPLVDGSSIAWAAPVWSGTGVTQDGESAVVTIGRAADATVTLGNHAATSTAGISLIKGVAGAAAGEVADDTEFPVTATWVDADGVTQSRDLTINSVTPTELGEDLPAGTVVTITEGERPAFDTVVWGSITISGEGVTDTGDGSATVIVSDQHDEMTFVTVINEATWAPGTFGLSKEVVGVALDAPDVPETFTVVASWIDQAGVEQSTELVLPVDGTFVEFDGTLPYGTEVTLTEVAPADSDRFVWEPAEWAGDDALAVHDDGSAVLTIGAATVAEVRVTNTATAKLGTILLDKALTGDGAAHVEDGTTFPVTVTWTDLFGETQERDVEVTAGEPLVIDGLPLGTEIEFVEGRVDTADTIEWSGVEWSTNDEAVTLAADGERAVVVVTGEPGAKVTITLTNAFDEREGLASTGGDSFAAIVLTAIGLLAAGAIALVIRRRRAA</sequence>
<keyword evidence="5" id="KW-0572">Peptidoglycan-anchor</keyword>
<dbReference type="Gene3D" id="2.60.40.740">
    <property type="match status" value="2"/>
</dbReference>
<evidence type="ECO:0000256" key="5">
    <source>
        <dbReference type="ARBA" id="ARBA00023088"/>
    </source>
</evidence>
<dbReference type="InterPro" id="IPR046022">
    <property type="entry name" value="DUF5979"/>
</dbReference>
<evidence type="ECO:0000256" key="7">
    <source>
        <dbReference type="SAM" id="SignalP"/>
    </source>
</evidence>
<feature type="domain" description="DUF5979" evidence="8">
    <location>
        <begin position="880"/>
        <end position="984"/>
    </location>
</feature>
<keyword evidence="4 7" id="KW-0732">Signal</keyword>
<proteinExistence type="predicted"/>
<evidence type="ECO:0000256" key="4">
    <source>
        <dbReference type="ARBA" id="ARBA00022729"/>
    </source>
</evidence>
<dbReference type="RefSeq" id="WP_158027526.1">
    <property type="nucleotide sequence ID" value="NZ_BMHG01000001.1"/>
</dbReference>
<feature type="domain" description="DUF5979" evidence="8">
    <location>
        <begin position="1114"/>
        <end position="1226"/>
    </location>
</feature>
<keyword evidence="3" id="KW-0964">Secreted</keyword>
<feature type="transmembrane region" description="Helical" evidence="6">
    <location>
        <begin position="1359"/>
        <end position="1379"/>
    </location>
</feature>
<dbReference type="SUPFAM" id="SSF49401">
    <property type="entry name" value="Bacterial adhesins"/>
    <property type="match status" value="1"/>
</dbReference>
<comment type="caution">
    <text evidence="9">The sequence shown here is derived from an EMBL/GenBank/DDBJ whole genome shotgun (WGS) entry which is preliminary data.</text>
</comment>
<keyword evidence="2" id="KW-0134">Cell wall</keyword>
<keyword evidence="6" id="KW-1133">Transmembrane helix</keyword>
<gene>
    <name evidence="9" type="ORF">F8O04_01380</name>
</gene>
<reference evidence="9 10" key="1">
    <citation type="submission" date="2019-09" db="EMBL/GenBank/DDBJ databases">
        <title>Phylogeny of genus Pseudoclavibacter and closely related genus.</title>
        <authorList>
            <person name="Li Y."/>
        </authorList>
    </citation>
    <scope>NUCLEOTIDE SEQUENCE [LARGE SCALE GENOMIC DNA]</scope>
    <source>
        <strain evidence="9 10">EGI 60007</strain>
    </source>
</reference>
<evidence type="ECO:0000256" key="1">
    <source>
        <dbReference type="ARBA" id="ARBA00004191"/>
    </source>
</evidence>
<name>A0A6H9WI37_9MICO</name>
<feature type="domain" description="DUF5979" evidence="8">
    <location>
        <begin position="767"/>
        <end position="874"/>
    </location>
</feature>
<accession>A0A6H9WI37</accession>
<evidence type="ECO:0000313" key="10">
    <source>
        <dbReference type="Proteomes" id="UP000431744"/>
    </source>
</evidence>
<feature type="signal peptide" evidence="7">
    <location>
        <begin position="1"/>
        <end position="27"/>
    </location>
</feature>
<evidence type="ECO:0000259" key="8">
    <source>
        <dbReference type="Pfam" id="PF19407"/>
    </source>
</evidence>
<organism evidence="9 10">
    <name type="scientific">Pseudoclavibacter endophyticus</name>
    <dbReference type="NCBI Taxonomy" id="1778590"/>
    <lineage>
        <taxon>Bacteria</taxon>
        <taxon>Bacillati</taxon>
        <taxon>Actinomycetota</taxon>
        <taxon>Actinomycetes</taxon>
        <taxon>Micrococcales</taxon>
        <taxon>Microbacteriaceae</taxon>
        <taxon>Pseudoclavibacter</taxon>
    </lineage>
</organism>
<comment type="subcellular location">
    <subcellularLocation>
        <location evidence="1">Secreted</location>
        <location evidence="1">Cell wall</location>
    </subcellularLocation>
</comment>
<dbReference type="EMBL" id="WBJY01000001">
    <property type="protein sequence ID" value="KAB1648973.1"/>
    <property type="molecule type" value="Genomic_DNA"/>
</dbReference>
<keyword evidence="6" id="KW-0812">Transmembrane</keyword>
<keyword evidence="6" id="KW-0472">Membrane</keyword>
<evidence type="ECO:0000313" key="9">
    <source>
        <dbReference type="EMBL" id="KAB1648973.1"/>
    </source>
</evidence>
<feature type="domain" description="DUF5979" evidence="8">
    <location>
        <begin position="997"/>
        <end position="1106"/>
    </location>
</feature>
<feature type="domain" description="DUF5979" evidence="8">
    <location>
        <begin position="1234"/>
        <end position="1345"/>
    </location>
</feature>